<proteinExistence type="inferred from homology"/>
<dbReference type="InterPro" id="IPR014857">
    <property type="entry name" value="Nse1_RING_C4HC3-type"/>
</dbReference>
<dbReference type="InterPro" id="IPR013083">
    <property type="entry name" value="Znf_RING/FYVE/PHD"/>
</dbReference>
<dbReference type="AlphaFoldDB" id="A0A2G5B397"/>
<evidence type="ECO:0000256" key="12">
    <source>
        <dbReference type="ARBA" id="ARBA00023172"/>
    </source>
</evidence>
<dbReference type="GO" id="GO:0061630">
    <property type="term" value="F:ubiquitin protein ligase activity"/>
    <property type="evidence" value="ECO:0007669"/>
    <property type="project" value="UniProtKB-EC"/>
</dbReference>
<evidence type="ECO:0000256" key="8">
    <source>
        <dbReference type="ARBA" id="ARBA00022763"/>
    </source>
</evidence>
<evidence type="ECO:0000259" key="18">
    <source>
        <dbReference type="PROSITE" id="PS50089"/>
    </source>
</evidence>
<name>A0A2G5B397_COERN</name>
<dbReference type="Gene3D" id="3.90.1150.220">
    <property type="match status" value="1"/>
</dbReference>
<evidence type="ECO:0000256" key="2">
    <source>
        <dbReference type="ARBA" id="ARBA00004123"/>
    </source>
</evidence>
<dbReference type="STRING" id="763665.A0A2G5B397"/>
<evidence type="ECO:0000256" key="10">
    <source>
        <dbReference type="ARBA" id="ARBA00022786"/>
    </source>
</evidence>
<evidence type="ECO:0000256" key="15">
    <source>
        <dbReference type="PROSITE-ProRule" id="PRU00175"/>
    </source>
</evidence>
<sequence length="264" mass="29367">MEIDTVENRSGPTTTLEKQMLVQWCMSAQFFSETVLQDNLKRILGEEHQETMQEIIDKLNSTLEQFSLALRSSMSQTSGERWWALISTNADGISMTASAYSAVELGILRQLIESVFTEPLGNYVIGLHQAVREATEKAPNSFSRREAQDLVMIFCRDGWLEIDDGKWVTIGQRACIELQQYLEDAYPEFIRTCGLCKEMATTGLVCGECGTFLHPFCADRLKSATTGALSCPECRQQLNSSDAFGPGKSGIPHSVKLDSTQAQD</sequence>
<evidence type="ECO:0000256" key="9">
    <source>
        <dbReference type="ARBA" id="ARBA00022771"/>
    </source>
</evidence>
<keyword evidence="10 16" id="KW-0833">Ubl conjugation pathway</keyword>
<keyword evidence="14 16" id="KW-0539">Nucleus</keyword>
<comment type="subcellular location">
    <subcellularLocation>
        <location evidence="2 16">Nucleus</location>
    </subcellularLocation>
</comment>
<evidence type="ECO:0000256" key="17">
    <source>
        <dbReference type="SAM" id="MobiDB-lite"/>
    </source>
</evidence>
<dbReference type="Proteomes" id="UP000242474">
    <property type="component" value="Unassembled WGS sequence"/>
</dbReference>
<keyword evidence="6 16" id="KW-0808">Transferase</keyword>
<evidence type="ECO:0000256" key="16">
    <source>
        <dbReference type="RuleBase" id="RU368018"/>
    </source>
</evidence>
<comment type="catalytic activity">
    <reaction evidence="1 16">
        <text>S-ubiquitinyl-[E2 ubiquitin-conjugating enzyme]-L-cysteine + [acceptor protein]-L-lysine = [E2 ubiquitin-conjugating enzyme]-L-cysteine + N(6)-ubiquitinyl-[acceptor protein]-L-lysine.</text>
        <dbReference type="EC" id="2.3.2.27"/>
    </reaction>
</comment>
<dbReference type="GO" id="GO:0008270">
    <property type="term" value="F:zinc ion binding"/>
    <property type="evidence" value="ECO:0007669"/>
    <property type="project" value="UniProtKB-KW"/>
</dbReference>
<comment type="subunit">
    <text evidence="16">Component of the Smc5-Smc6 complex.</text>
</comment>
<keyword evidence="7 16" id="KW-0479">Metal-binding</keyword>
<dbReference type="Pfam" id="PF08746">
    <property type="entry name" value="zf-RING-like"/>
    <property type="match status" value="1"/>
</dbReference>
<dbReference type="EMBL" id="KZ303544">
    <property type="protein sequence ID" value="PIA13187.1"/>
    <property type="molecule type" value="Genomic_DNA"/>
</dbReference>
<evidence type="ECO:0000256" key="14">
    <source>
        <dbReference type="ARBA" id="ARBA00023242"/>
    </source>
</evidence>
<dbReference type="Pfam" id="PF07574">
    <property type="entry name" value="SMC_Nse1"/>
    <property type="match status" value="1"/>
</dbReference>
<keyword evidence="8 16" id="KW-0227">DNA damage</keyword>
<evidence type="ECO:0000313" key="19">
    <source>
        <dbReference type="EMBL" id="PIA13187.1"/>
    </source>
</evidence>
<evidence type="ECO:0000256" key="4">
    <source>
        <dbReference type="ARBA" id="ARBA00012483"/>
    </source>
</evidence>
<evidence type="ECO:0000256" key="1">
    <source>
        <dbReference type="ARBA" id="ARBA00000900"/>
    </source>
</evidence>
<organism evidence="19 20">
    <name type="scientific">Coemansia reversa (strain ATCC 12441 / NRRL 1564)</name>
    <dbReference type="NCBI Taxonomy" id="763665"/>
    <lineage>
        <taxon>Eukaryota</taxon>
        <taxon>Fungi</taxon>
        <taxon>Fungi incertae sedis</taxon>
        <taxon>Zoopagomycota</taxon>
        <taxon>Kickxellomycotina</taxon>
        <taxon>Kickxellomycetes</taxon>
        <taxon>Kickxellales</taxon>
        <taxon>Kickxellaceae</taxon>
        <taxon>Coemansia</taxon>
    </lineage>
</organism>
<feature type="domain" description="RING-type" evidence="18">
    <location>
        <begin position="193"/>
        <end position="235"/>
    </location>
</feature>
<dbReference type="InterPro" id="IPR036388">
    <property type="entry name" value="WH-like_DNA-bd_sf"/>
</dbReference>
<dbReference type="OrthoDB" id="185455at2759"/>
<keyword evidence="20" id="KW-1185">Reference proteome</keyword>
<evidence type="ECO:0000256" key="7">
    <source>
        <dbReference type="ARBA" id="ARBA00022723"/>
    </source>
</evidence>
<dbReference type="GO" id="GO:0005634">
    <property type="term" value="C:nucleus"/>
    <property type="evidence" value="ECO:0007669"/>
    <property type="project" value="UniProtKB-SubCell"/>
</dbReference>
<feature type="region of interest" description="Disordered" evidence="17">
    <location>
        <begin position="243"/>
        <end position="264"/>
    </location>
</feature>
<reference evidence="19 20" key="1">
    <citation type="journal article" date="2015" name="Genome Biol. Evol.">
        <title>Phylogenomic analyses indicate that early fungi evolved digesting cell walls of algal ancestors of land plants.</title>
        <authorList>
            <person name="Chang Y."/>
            <person name="Wang S."/>
            <person name="Sekimoto S."/>
            <person name="Aerts A.L."/>
            <person name="Choi C."/>
            <person name="Clum A."/>
            <person name="LaButti K.M."/>
            <person name="Lindquist E.A."/>
            <person name="Yee Ngan C."/>
            <person name="Ohm R.A."/>
            <person name="Salamov A.A."/>
            <person name="Grigoriev I.V."/>
            <person name="Spatafora J.W."/>
            <person name="Berbee M.L."/>
        </authorList>
    </citation>
    <scope>NUCLEOTIDE SEQUENCE [LARGE SCALE GENOMIC DNA]</scope>
    <source>
        <strain evidence="19 20">NRRL 1564</strain>
    </source>
</reference>
<dbReference type="SUPFAM" id="SSF57850">
    <property type="entry name" value="RING/U-box"/>
    <property type="match status" value="1"/>
</dbReference>
<dbReference type="GO" id="GO:0030915">
    <property type="term" value="C:Smc5-Smc6 complex"/>
    <property type="evidence" value="ECO:0007669"/>
    <property type="project" value="UniProtKB-UniRule"/>
</dbReference>
<evidence type="ECO:0000256" key="5">
    <source>
        <dbReference type="ARBA" id="ARBA00019422"/>
    </source>
</evidence>
<dbReference type="InterPro" id="IPR011513">
    <property type="entry name" value="Nse1"/>
</dbReference>
<dbReference type="Gene3D" id="1.10.10.10">
    <property type="entry name" value="Winged helix-like DNA-binding domain superfamily/Winged helix DNA-binding domain"/>
    <property type="match status" value="1"/>
</dbReference>
<dbReference type="GO" id="GO:0000724">
    <property type="term" value="P:double-strand break repair via homologous recombination"/>
    <property type="evidence" value="ECO:0007669"/>
    <property type="project" value="TreeGrafter"/>
</dbReference>
<keyword evidence="12 16" id="KW-0233">DNA recombination</keyword>
<dbReference type="EC" id="2.3.2.27" evidence="4 16"/>
<dbReference type="PROSITE" id="PS50089">
    <property type="entry name" value="ZF_RING_2"/>
    <property type="match status" value="1"/>
</dbReference>
<keyword evidence="9 15" id="KW-0863">Zinc-finger</keyword>
<dbReference type="InterPro" id="IPR001841">
    <property type="entry name" value="Znf_RING"/>
</dbReference>
<gene>
    <name evidence="19" type="ORF">COEREDRAFT_83655</name>
</gene>
<evidence type="ECO:0000256" key="11">
    <source>
        <dbReference type="ARBA" id="ARBA00022833"/>
    </source>
</evidence>
<dbReference type="Gene3D" id="3.30.40.10">
    <property type="entry name" value="Zinc/RING finger domain, C3HC4 (zinc finger)"/>
    <property type="match status" value="1"/>
</dbReference>
<evidence type="ECO:0000256" key="6">
    <source>
        <dbReference type="ARBA" id="ARBA00022679"/>
    </source>
</evidence>
<dbReference type="PANTHER" id="PTHR20973">
    <property type="entry name" value="NON-SMC ELEMENT 1-RELATED"/>
    <property type="match status" value="1"/>
</dbReference>
<protein>
    <recommendedName>
        <fullName evidence="5 16">Non-structural maintenance of chromosomes element 1 homolog</fullName>
        <ecNumber evidence="4 16">2.3.2.27</ecNumber>
    </recommendedName>
</protein>
<comment type="function">
    <text evidence="16">Acts in a DNA repair pathway for removal of UV-induced DNA damage that is distinct from classical nucleotide excision repair and in repair of ionizing radiation damage. Functions in homologous recombination repair of DNA double strand breaks and in recovery of stalled replication forks.</text>
</comment>
<evidence type="ECO:0000256" key="3">
    <source>
        <dbReference type="ARBA" id="ARBA00010258"/>
    </source>
</evidence>
<keyword evidence="11 16" id="KW-0862">Zinc</keyword>
<comment type="similarity">
    <text evidence="3 16">Belongs to the NSE1 family.</text>
</comment>
<accession>A0A2G5B397</accession>
<evidence type="ECO:0000256" key="13">
    <source>
        <dbReference type="ARBA" id="ARBA00023204"/>
    </source>
</evidence>
<evidence type="ECO:0000313" key="20">
    <source>
        <dbReference type="Proteomes" id="UP000242474"/>
    </source>
</evidence>
<keyword evidence="13 16" id="KW-0234">DNA repair</keyword>
<dbReference type="PANTHER" id="PTHR20973:SF0">
    <property type="entry name" value="NON-STRUCTURAL MAINTENANCE OF CHROMOSOMES ELEMENT 1 HOMOLOG"/>
    <property type="match status" value="1"/>
</dbReference>